<reference evidence="2" key="1">
    <citation type="submission" date="2016-06" db="EMBL/GenBank/DDBJ databases">
        <title>Parallel loss of symbiosis genes in relatives of nitrogen-fixing non-legume Parasponia.</title>
        <authorList>
            <person name="Van Velzen R."/>
            <person name="Holmer R."/>
            <person name="Bu F."/>
            <person name="Rutten L."/>
            <person name="Van Zeijl A."/>
            <person name="Liu W."/>
            <person name="Santuari L."/>
            <person name="Cao Q."/>
            <person name="Sharma T."/>
            <person name="Shen D."/>
            <person name="Roswanjaya Y."/>
            <person name="Wardhani T."/>
            <person name="Kalhor M.S."/>
            <person name="Jansen J."/>
            <person name="Van den Hoogen J."/>
            <person name="Gungor B."/>
            <person name="Hartog M."/>
            <person name="Hontelez J."/>
            <person name="Verver J."/>
            <person name="Yang W.-C."/>
            <person name="Schijlen E."/>
            <person name="Repin R."/>
            <person name="Schilthuizen M."/>
            <person name="Schranz E."/>
            <person name="Heidstra R."/>
            <person name="Miyata K."/>
            <person name="Fedorova E."/>
            <person name="Kohlen W."/>
            <person name="Bisseling T."/>
            <person name="Smit S."/>
            <person name="Geurts R."/>
        </authorList>
    </citation>
    <scope>NUCLEOTIDE SEQUENCE [LARGE SCALE GENOMIC DNA]</scope>
    <source>
        <strain evidence="2">cv. RG33-2</strain>
    </source>
</reference>
<dbReference type="EMBL" id="JXTC01000009">
    <property type="protein sequence ID" value="POO01115.1"/>
    <property type="molecule type" value="Genomic_DNA"/>
</dbReference>
<evidence type="ECO:0000313" key="1">
    <source>
        <dbReference type="EMBL" id="POO01115.1"/>
    </source>
</evidence>
<evidence type="ECO:0000313" key="2">
    <source>
        <dbReference type="Proteomes" id="UP000237000"/>
    </source>
</evidence>
<comment type="caution">
    <text evidence="1">The sequence shown here is derived from an EMBL/GenBank/DDBJ whole genome shotgun (WGS) entry which is preliminary data.</text>
</comment>
<gene>
    <name evidence="1" type="ORF">TorRG33x02_028690</name>
</gene>
<name>A0A2P5FTJ3_TREOI</name>
<organism evidence="1 2">
    <name type="scientific">Trema orientale</name>
    <name type="common">Charcoal tree</name>
    <name type="synonym">Celtis orientalis</name>
    <dbReference type="NCBI Taxonomy" id="63057"/>
    <lineage>
        <taxon>Eukaryota</taxon>
        <taxon>Viridiplantae</taxon>
        <taxon>Streptophyta</taxon>
        <taxon>Embryophyta</taxon>
        <taxon>Tracheophyta</taxon>
        <taxon>Spermatophyta</taxon>
        <taxon>Magnoliopsida</taxon>
        <taxon>eudicotyledons</taxon>
        <taxon>Gunneridae</taxon>
        <taxon>Pentapetalae</taxon>
        <taxon>rosids</taxon>
        <taxon>fabids</taxon>
        <taxon>Rosales</taxon>
        <taxon>Cannabaceae</taxon>
        <taxon>Trema</taxon>
    </lineage>
</organism>
<proteinExistence type="predicted"/>
<dbReference type="InParanoid" id="A0A2P5FTJ3"/>
<sequence length="60" mass="7434">MGKWNGYDSPNRILLKNVEREKPHLLERTRYLWVCYRARSREFGVWDAYFCLGWRNDPDR</sequence>
<protein>
    <submittedName>
        <fullName evidence="1">Uncharacterized protein</fullName>
    </submittedName>
</protein>
<dbReference type="AlphaFoldDB" id="A0A2P5FTJ3"/>
<keyword evidence="2" id="KW-1185">Reference proteome</keyword>
<dbReference type="Proteomes" id="UP000237000">
    <property type="component" value="Unassembled WGS sequence"/>
</dbReference>
<accession>A0A2P5FTJ3</accession>